<keyword evidence="3" id="KW-1185">Reference proteome</keyword>
<feature type="compositionally biased region" description="Polar residues" evidence="1">
    <location>
        <begin position="158"/>
        <end position="171"/>
    </location>
</feature>
<evidence type="ECO:0000256" key="1">
    <source>
        <dbReference type="SAM" id="MobiDB-lite"/>
    </source>
</evidence>
<dbReference type="Proteomes" id="UP000230233">
    <property type="component" value="Chromosome IV"/>
</dbReference>
<evidence type="ECO:0000313" key="2">
    <source>
        <dbReference type="EMBL" id="PIC34680.1"/>
    </source>
</evidence>
<dbReference type="STRING" id="1611254.A0A2G5U568"/>
<feature type="region of interest" description="Disordered" evidence="1">
    <location>
        <begin position="126"/>
        <end position="213"/>
    </location>
</feature>
<dbReference type="AlphaFoldDB" id="A0A2G5U568"/>
<evidence type="ECO:0000313" key="3">
    <source>
        <dbReference type="Proteomes" id="UP000230233"/>
    </source>
</evidence>
<name>A0A2G5U568_9PELO</name>
<sequence>MSSVCQPNVIDKLISAFFMSKLSQKPCIFVFTPTIFCIMINEASSKRQHLVHHGMPPNEKIQNTSYCEDSYDPYEMEARMRAQIERNNEWIEKMSPVVKYKIQEYIRKQRAKKMQRRKFSLACGLNHRMRNDPHQMSSSSSSSSSSSRRRSKKHVESPYSNNRQMASSSSALMLERNLSQPEMPDSRKSASVSNRRKSAPAQKMDMRDLDDLE</sequence>
<feature type="compositionally biased region" description="Low complexity" evidence="1">
    <location>
        <begin position="137"/>
        <end position="146"/>
    </location>
</feature>
<accession>A0A2G5U568</accession>
<dbReference type="EMBL" id="PDUG01000004">
    <property type="protein sequence ID" value="PIC34680.1"/>
    <property type="molecule type" value="Genomic_DNA"/>
</dbReference>
<comment type="caution">
    <text evidence="2">The sequence shown here is derived from an EMBL/GenBank/DDBJ whole genome shotgun (WGS) entry which is preliminary data.</text>
</comment>
<dbReference type="OrthoDB" id="5835368at2759"/>
<feature type="compositionally biased region" description="Basic and acidic residues" evidence="1">
    <location>
        <begin position="204"/>
        <end position="213"/>
    </location>
</feature>
<protein>
    <submittedName>
        <fullName evidence="2">Uncharacterized protein</fullName>
    </submittedName>
</protein>
<proteinExistence type="predicted"/>
<gene>
    <name evidence="2" type="primary">Cni-vrp-1</name>
    <name evidence="2" type="synonym">Cnig_chr_IV.g14262</name>
    <name evidence="2" type="ORF">B9Z55_014262</name>
</gene>
<organism evidence="2 3">
    <name type="scientific">Caenorhabditis nigoni</name>
    <dbReference type="NCBI Taxonomy" id="1611254"/>
    <lineage>
        <taxon>Eukaryota</taxon>
        <taxon>Metazoa</taxon>
        <taxon>Ecdysozoa</taxon>
        <taxon>Nematoda</taxon>
        <taxon>Chromadorea</taxon>
        <taxon>Rhabditida</taxon>
        <taxon>Rhabditina</taxon>
        <taxon>Rhabditomorpha</taxon>
        <taxon>Rhabditoidea</taxon>
        <taxon>Rhabditidae</taxon>
        <taxon>Peloderinae</taxon>
        <taxon>Caenorhabditis</taxon>
    </lineage>
</organism>
<reference evidence="3" key="1">
    <citation type="submission" date="2017-10" db="EMBL/GenBank/DDBJ databases">
        <title>Rapid genome shrinkage in a self-fertile nematode reveals novel sperm competition proteins.</title>
        <authorList>
            <person name="Yin D."/>
            <person name="Schwarz E.M."/>
            <person name="Thomas C.G."/>
            <person name="Felde R.L."/>
            <person name="Korf I.F."/>
            <person name="Cutter A.D."/>
            <person name="Schartner C.M."/>
            <person name="Ralston E.J."/>
            <person name="Meyer B.J."/>
            <person name="Haag E.S."/>
        </authorList>
    </citation>
    <scope>NUCLEOTIDE SEQUENCE [LARGE SCALE GENOMIC DNA]</scope>
    <source>
        <strain evidence="3">JU1422</strain>
    </source>
</reference>